<dbReference type="Gene3D" id="2.60.120.260">
    <property type="entry name" value="Galactose-binding domain-like"/>
    <property type="match status" value="2"/>
</dbReference>
<dbReference type="PANTHER" id="PTHR39083">
    <property type="entry name" value="CYCLIC DI-GMP-BINDING PROTEIN"/>
    <property type="match status" value="1"/>
</dbReference>
<comment type="function">
    <text evidence="6">Binds the cellulose synthase activator, bis-(3'-5') cyclic diguanylic acid (c-di-GMP).</text>
</comment>
<keyword evidence="6" id="KW-0135">Cellulose biosynthesis</keyword>
<dbReference type="Proteomes" id="UP000188174">
    <property type="component" value="Chromosome"/>
</dbReference>
<keyword evidence="3 6" id="KW-0812">Transmembrane</keyword>
<accession>A0ABN4WY94</accession>
<feature type="chain" id="PRO_5045004760" description="Cyclic di-GMP-binding protein" evidence="6">
    <location>
        <begin position="37"/>
        <end position="765"/>
    </location>
</feature>
<comment type="subunit">
    <text evidence="6">Tightly associated with the cellulose synthase catalytic subunit.</text>
</comment>
<evidence type="ECO:0000313" key="7">
    <source>
        <dbReference type="EMBL" id="AQQ05277.1"/>
    </source>
</evidence>
<organism evidence="7 8">
    <name type="scientific">Roseibium algicola</name>
    <dbReference type="NCBI Taxonomy" id="2857014"/>
    <lineage>
        <taxon>Bacteria</taxon>
        <taxon>Pseudomonadati</taxon>
        <taxon>Pseudomonadota</taxon>
        <taxon>Alphaproteobacteria</taxon>
        <taxon>Hyphomicrobiales</taxon>
        <taxon>Stappiaceae</taxon>
        <taxon>Roseibium</taxon>
    </lineage>
</organism>
<evidence type="ECO:0000256" key="6">
    <source>
        <dbReference type="RuleBase" id="RU365021"/>
    </source>
</evidence>
<keyword evidence="6" id="KW-0997">Cell inner membrane</keyword>
<keyword evidence="6" id="KW-0732">Signal</keyword>
<feature type="transmembrane region" description="Helical" evidence="6">
    <location>
        <begin position="741"/>
        <end position="760"/>
    </location>
</feature>
<evidence type="ECO:0000256" key="4">
    <source>
        <dbReference type="ARBA" id="ARBA00022989"/>
    </source>
</evidence>
<evidence type="ECO:0000256" key="1">
    <source>
        <dbReference type="ARBA" id="ARBA00004162"/>
    </source>
</evidence>
<dbReference type="PANTHER" id="PTHR39083:SF1">
    <property type="entry name" value="CYCLIC DI-GMP-BINDING PROTEIN"/>
    <property type="match status" value="1"/>
</dbReference>
<keyword evidence="2 6" id="KW-1003">Cell membrane</keyword>
<protein>
    <recommendedName>
        <fullName evidence="6">Cyclic di-GMP-binding protein</fullName>
    </recommendedName>
    <alternativeName>
        <fullName evidence="6">Cellulose synthase regulatory subunit</fullName>
    </alternativeName>
</protein>
<comment type="pathway">
    <text evidence="6">Glycan metabolism; bacterial cellulose biosynthesis.</text>
</comment>
<keyword evidence="6" id="KW-0973">c-di-GMP</keyword>
<feature type="signal peptide" evidence="6">
    <location>
        <begin position="1"/>
        <end position="36"/>
    </location>
</feature>
<comment type="similarity">
    <text evidence="6">Belongs to the AcsB/BcsB family.</text>
</comment>
<reference evidence="7 8" key="1">
    <citation type="submission" date="2017-02" db="EMBL/GenBank/DDBJ databases">
        <authorList>
            <person name="Jeong S."/>
        </authorList>
    </citation>
    <scope>NUCLEOTIDE SEQUENCE [LARGE SCALE GENOMIC DNA]</scope>
    <source>
        <strain evidence="7 8">RMAR6-6</strain>
    </source>
</reference>
<evidence type="ECO:0000313" key="8">
    <source>
        <dbReference type="Proteomes" id="UP000188174"/>
    </source>
</evidence>
<keyword evidence="5 6" id="KW-0472">Membrane</keyword>
<comment type="subcellular location">
    <subcellularLocation>
        <location evidence="6">Cell inner membrane</location>
    </subcellularLocation>
    <subcellularLocation>
        <location evidence="1">Cell membrane</location>
        <topology evidence="1">Single-pass membrane protein</topology>
    </subcellularLocation>
</comment>
<dbReference type="Pfam" id="PF03170">
    <property type="entry name" value="BcsB"/>
    <property type="match status" value="1"/>
</dbReference>
<gene>
    <name evidence="7" type="ORF">B0E33_18260</name>
</gene>
<dbReference type="InterPro" id="IPR018513">
    <property type="entry name" value="Cell_synthase_bac"/>
</dbReference>
<evidence type="ECO:0000256" key="2">
    <source>
        <dbReference type="ARBA" id="ARBA00022475"/>
    </source>
</evidence>
<evidence type="ECO:0000256" key="5">
    <source>
        <dbReference type="ARBA" id="ARBA00023136"/>
    </source>
</evidence>
<sequence>MRIEAMKTLYHLKAATCLKAALVASTLIALPVSAVAQQLDVSVLDTKTEERSTIRRLTATADQLRMEGEQAEIRLAVYAPRDEVLLYRKLQVDYLTAVSTAPEHSSMSIMVNGQPVGDIELNAGAQSSMRSFDLPPGLMVEGFNEIRFIAKHKHRVDCAIPATYELWTVLNPANTGIVFDPGPDNSPKVSASLELLRAVPNDKSGATNMRLLQLGTASAGNLDRALAVAQTVAAFGKYHNPDIQIRNEPGNDAGLDIIVGTRAELSHAGFAVGDTGSEIPGLAIVHRPDTGRVSLFLAAENRPALDKSIEAFKQALQAKPMLGSRRGIAAFENKFGYEIEPGETVSLAKIGVSSKRFDGRLLRQDFSIRLPDDYFVGDYGKAKLSLNIDALANLSNANRLQVFANGAALASAELTRDGISSRNPLDIPLGGFSPGFNDLRIEVSSLTEDDATCDVATGLNGDRLSLDADTSTIEFDALARMRVTPSLSPSDLLPKNPAENRPTTIQVLADDPKSLEAAAQLAVATAAITQQVRPIVITTASASVGNQPGLIVAPVNRLSGMAKEAYLDTLDPERTQGSRSQVGRFFGLKSVDENDTSLMASIQRYAGSAWRSVGFKLNSEVPSDRSFALQGNSILIAQRTKTLTSKESWVAFMGAPVKQDTWTVVTGLTSDDIKASTETMLREGRLAWLTGDTSLYNATTNRFASERLSDPNYFASLANPSEFRNSRLVVAGLVSHNMLDFVVFMLAFCLILGFSYYVSLKRSGR</sequence>
<name>A0ABN4WY94_9HYPH</name>
<keyword evidence="8" id="KW-1185">Reference proteome</keyword>
<dbReference type="EMBL" id="CP019630">
    <property type="protein sequence ID" value="AQQ05277.1"/>
    <property type="molecule type" value="Genomic_DNA"/>
</dbReference>
<proteinExistence type="inferred from homology"/>
<keyword evidence="4 6" id="KW-1133">Transmembrane helix</keyword>
<evidence type="ECO:0000256" key="3">
    <source>
        <dbReference type="ARBA" id="ARBA00022692"/>
    </source>
</evidence>